<feature type="compositionally biased region" description="Basic and acidic residues" evidence="1">
    <location>
        <begin position="250"/>
        <end position="260"/>
    </location>
</feature>
<feature type="compositionally biased region" description="Low complexity" evidence="1">
    <location>
        <begin position="489"/>
        <end position="504"/>
    </location>
</feature>
<feature type="compositionally biased region" description="Basic and acidic residues" evidence="1">
    <location>
        <begin position="279"/>
        <end position="294"/>
    </location>
</feature>
<feature type="compositionally biased region" description="Gly residues" evidence="1">
    <location>
        <begin position="305"/>
        <end position="317"/>
    </location>
</feature>
<feature type="compositionally biased region" description="Polar residues" evidence="1">
    <location>
        <begin position="544"/>
        <end position="554"/>
    </location>
</feature>
<evidence type="ECO:0000313" key="2">
    <source>
        <dbReference type="EMBL" id="KAK9775621.1"/>
    </source>
</evidence>
<feature type="compositionally biased region" description="Low complexity" evidence="1">
    <location>
        <begin position="141"/>
        <end position="152"/>
    </location>
</feature>
<feature type="region of interest" description="Disordered" evidence="1">
    <location>
        <begin position="1"/>
        <end position="564"/>
    </location>
</feature>
<feature type="compositionally biased region" description="Polar residues" evidence="1">
    <location>
        <begin position="48"/>
        <end position="57"/>
    </location>
</feature>
<gene>
    <name evidence="2" type="ORF">SCAR479_07728</name>
</gene>
<evidence type="ECO:0000256" key="1">
    <source>
        <dbReference type="SAM" id="MobiDB-lite"/>
    </source>
</evidence>
<sequence length="596" mass="60883">MGIGTKLKDALQGDKQTHQTATDTSNTPGSYPSEEVPRTHNHNETHGNSHGLNSTSEPRTEKLPGRNSAEYTYGSKTGTTGNTTSATGRHGHEIPGTHQDAGLGHKGVSGASATSTGNKLTKGHNDPYWGDSERRTTHEPGTASGAYGSTGSDLNAREINDRYNSTSQGGDFGHTGAASHNTGRHENLTGGTTGRDHDRYNTPGSTTHTSTTTTTGYGSSNTRGGGLGSSGAPEGTHGPHGSRVANAADPRVDSDRDHRAAPGTAGVGSSGTTSNLPHRPHDTDTSRRDYKTDEYDAPTNSSGRGHTGAGVAGGAAAGYGASKLADRHHEHDAREKDPSFGGQQYGERRGNDAYDNVGSREHGSGVGAGLLDPHSRNTATQPGTGAGTSMLDPYGAESGSTGHHTGHHTGHTTGAGSGPGAGTIRLQDSYPEGHQGHSAGSGIGHHTGNGSDLGADSHLQSQYPEGRQGHNTASSGLGAGSGLHESSHLGHPATGSGAGVSTGSHVPGVRQGHHATSGLGSGEHESYGRDTGSNNLGSGGNFSQDSAEYSQEGSNLAKGHFGPGHDGAKVMHKCDKCGHDNDISKHFRKDAVYRMG</sequence>
<dbReference type="Proteomes" id="UP001465668">
    <property type="component" value="Unassembled WGS sequence"/>
</dbReference>
<reference evidence="2 3" key="1">
    <citation type="submission" date="2024-02" db="EMBL/GenBank/DDBJ databases">
        <title>First draft genome assembly of two strains of Seiridium cardinale.</title>
        <authorList>
            <person name="Emiliani G."/>
            <person name="Scali E."/>
        </authorList>
    </citation>
    <scope>NUCLEOTIDE SEQUENCE [LARGE SCALE GENOMIC DNA]</scope>
    <source>
        <strain evidence="2 3">BM-138-000479</strain>
    </source>
</reference>
<name>A0ABR2XP95_9PEZI</name>
<feature type="compositionally biased region" description="Basic and acidic residues" evidence="1">
    <location>
        <begin position="324"/>
        <end position="338"/>
    </location>
</feature>
<comment type="caution">
    <text evidence="2">The sequence shown here is derived from an EMBL/GenBank/DDBJ whole genome shotgun (WGS) entry which is preliminary data.</text>
</comment>
<keyword evidence="3" id="KW-1185">Reference proteome</keyword>
<accession>A0ABR2XP95</accession>
<feature type="compositionally biased region" description="Basic and acidic residues" evidence="1">
    <location>
        <begin position="35"/>
        <end position="47"/>
    </location>
</feature>
<evidence type="ECO:0008006" key="4">
    <source>
        <dbReference type="Google" id="ProtNLM"/>
    </source>
</evidence>
<feature type="compositionally biased region" description="Low complexity" evidence="1">
    <location>
        <begin position="204"/>
        <end position="222"/>
    </location>
</feature>
<dbReference type="EMBL" id="JARVKM010000033">
    <property type="protein sequence ID" value="KAK9775621.1"/>
    <property type="molecule type" value="Genomic_DNA"/>
</dbReference>
<feature type="compositionally biased region" description="Basic and acidic residues" evidence="1">
    <location>
        <begin position="346"/>
        <end position="363"/>
    </location>
</feature>
<protein>
    <recommendedName>
        <fullName evidence="4">Cell surface protein</fullName>
    </recommendedName>
</protein>
<feature type="compositionally biased region" description="Low complexity" evidence="1">
    <location>
        <begin position="71"/>
        <end position="88"/>
    </location>
</feature>
<feature type="compositionally biased region" description="Basic and acidic residues" evidence="1">
    <location>
        <begin position="1"/>
        <end position="17"/>
    </location>
</feature>
<organism evidence="2 3">
    <name type="scientific">Seiridium cardinale</name>
    <dbReference type="NCBI Taxonomy" id="138064"/>
    <lineage>
        <taxon>Eukaryota</taxon>
        <taxon>Fungi</taxon>
        <taxon>Dikarya</taxon>
        <taxon>Ascomycota</taxon>
        <taxon>Pezizomycotina</taxon>
        <taxon>Sordariomycetes</taxon>
        <taxon>Xylariomycetidae</taxon>
        <taxon>Amphisphaeriales</taxon>
        <taxon>Sporocadaceae</taxon>
        <taxon>Seiridium</taxon>
    </lineage>
</organism>
<evidence type="ECO:0000313" key="3">
    <source>
        <dbReference type="Proteomes" id="UP001465668"/>
    </source>
</evidence>
<feature type="compositionally biased region" description="Polar residues" evidence="1">
    <location>
        <begin position="18"/>
        <end position="30"/>
    </location>
</feature>
<proteinExistence type="predicted"/>